<keyword evidence="5" id="KW-1185">Reference proteome</keyword>
<dbReference type="Gene3D" id="1.25.40.10">
    <property type="entry name" value="Tetratricopeptide repeat domain"/>
    <property type="match status" value="1"/>
</dbReference>
<dbReference type="InterPro" id="IPR027417">
    <property type="entry name" value="P-loop_NTPase"/>
</dbReference>
<dbReference type="GO" id="GO:0003677">
    <property type="term" value="F:DNA binding"/>
    <property type="evidence" value="ECO:0007669"/>
    <property type="project" value="InterPro"/>
</dbReference>
<organism evidence="4 5">
    <name type="scientific">Blastococcus saxobsidens</name>
    <dbReference type="NCBI Taxonomy" id="138336"/>
    <lineage>
        <taxon>Bacteria</taxon>
        <taxon>Bacillati</taxon>
        <taxon>Actinomycetota</taxon>
        <taxon>Actinomycetes</taxon>
        <taxon>Geodermatophilales</taxon>
        <taxon>Geodermatophilaceae</taxon>
        <taxon>Blastococcus</taxon>
    </lineage>
</organism>
<dbReference type="PANTHER" id="PTHR16305">
    <property type="entry name" value="TESTICULAR SOLUBLE ADENYLYL CYCLASE"/>
    <property type="match status" value="1"/>
</dbReference>
<dbReference type="PROSITE" id="PS50043">
    <property type="entry name" value="HTH_LUXR_2"/>
    <property type="match status" value="1"/>
</dbReference>
<dbReference type="InterPro" id="IPR000792">
    <property type="entry name" value="Tscrpt_reg_LuxR_C"/>
</dbReference>
<name>A0A4Q7Y726_9ACTN</name>
<dbReference type="RefSeq" id="WP_104527543.1">
    <property type="nucleotide sequence ID" value="NZ_POQT01000006.1"/>
</dbReference>
<evidence type="ECO:0000256" key="2">
    <source>
        <dbReference type="ARBA" id="ARBA00022840"/>
    </source>
</evidence>
<dbReference type="Pfam" id="PF00196">
    <property type="entry name" value="GerE"/>
    <property type="match status" value="1"/>
</dbReference>
<dbReference type="InterPro" id="IPR016032">
    <property type="entry name" value="Sig_transdc_resp-reg_C-effctor"/>
</dbReference>
<dbReference type="GO" id="GO:0005524">
    <property type="term" value="F:ATP binding"/>
    <property type="evidence" value="ECO:0007669"/>
    <property type="project" value="UniProtKB-KW"/>
</dbReference>
<evidence type="ECO:0000259" key="3">
    <source>
        <dbReference type="PROSITE" id="PS50043"/>
    </source>
</evidence>
<protein>
    <submittedName>
        <fullName evidence="4">Putative ATPase</fullName>
    </submittedName>
</protein>
<evidence type="ECO:0000256" key="1">
    <source>
        <dbReference type="ARBA" id="ARBA00022741"/>
    </source>
</evidence>
<dbReference type="InterPro" id="IPR011990">
    <property type="entry name" value="TPR-like_helical_dom_sf"/>
</dbReference>
<dbReference type="PANTHER" id="PTHR16305:SF35">
    <property type="entry name" value="TRANSCRIPTIONAL ACTIVATOR DOMAIN"/>
    <property type="match status" value="1"/>
</dbReference>
<dbReference type="GO" id="GO:0006355">
    <property type="term" value="P:regulation of DNA-templated transcription"/>
    <property type="evidence" value="ECO:0007669"/>
    <property type="project" value="InterPro"/>
</dbReference>
<keyword evidence="2" id="KW-0067">ATP-binding</keyword>
<dbReference type="InterPro" id="IPR041664">
    <property type="entry name" value="AAA_16"/>
</dbReference>
<evidence type="ECO:0000313" key="5">
    <source>
        <dbReference type="Proteomes" id="UP000292507"/>
    </source>
</evidence>
<dbReference type="CDD" id="cd06170">
    <property type="entry name" value="LuxR_C_like"/>
    <property type="match status" value="1"/>
</dbReference>
<accession>A0A4Q7Y726</accession>
<dbReference type="Gene3D" id="3.40.50.300">
    <property type="entry name" value="P-loop containing nucleotide triphosphate hydrolases"/>
    <property type="match status" value="1"/>
</dbReference>
<dbReference type="SUPFAM" id="SSF52540">
    <property type="entry name" value="P-loop containing nucleoside triphosphate hydrolases"/>
    <property type="match status" value="1"/>
</dbReference>
<dbReference type="Gene3D" id="1.10.10.10">
    <property type="entry name" value="Winged helix-like DNA-binding domain superfamily/Winged helix DNA-binding domain"/>
    <property type="match status" value="1"/>
</dbReference>
<dbReference type="SUPFAM" id="SSF48452">
    <property type="entry name" value="TPR-like"/>
    <property type="match status" value="2"/>
</dbReference>
<reference evidence="4 5" key="1">
    <citation type="submission" date="2019-02" db="EMBL/GenBank/DDBJ databases">
        <title>Sequencing the genomes of 1000 actinobacteria strains.</title>
        <authorList>
            <person name="Klenk H.-P."/>
        </authorList>
    </citation>
    <scope>NUCLEOTIDE SEQUENCE [LARGE SCALE GENOMIC DNA]</scope>
    <source>
        <strain evidence="4 5">DSM 44509</strain>
    </source>
</reference>
<dbReference type="Proteomes" id="UP000292507">
    <property type="component" value="Unassembled WGS sequence"/>
</dbReference>
<dbReference type="EMBL" id="SHKV01000001">
    <property type="protein sequence ID" value="RZU31755.1"/>
    <property type="molecule type" value="Genomic_DNA"/>
</dbReference>
<dbReference type="OrthoDB" id="5476461at2"/>
<gene>
    <name evidence="4" type="ORF">BKA19_1435</name>
</gene>
<dbReference type="PROSITE" id="PS00622">
    <property type="entry name" value="HTH_LUXR_1"/>
    <property type="match status" value="1"/>
</dbReference>
<dbReference type="AlphaFoldDB" id="A0A4Q7Y726"/>
<dbReference type="PRINTS" id="PR00038">
    <property type="entry name" value="HTHLUXR"/>
</dbReference>
<proteinExistence type="predicted"/>
<sequence>MAELAPLVGRDDERRLLVDALTRCRAGQGGVVLVSGEAGVGKTRLVSEVLGRWDGDVLAATATPGGAPYDVLDSALACAVGARRQDRDTDAARVVTEALRATTRIRPTVVVLEDLHLADAASMEVLVALAQAPPSELLVLGIYRSDGLPRSSPIRVLRTELRRARRLVDVALRTLTEAQTGELLADLLGTSPSARLVEVVHGRTEGLPFFVEELVWALRDAGCLTERAGAVELDEGAGLPLPESVTDAVLSRTAQLRADHGAAVQCAVALGVRVDLPALAELAGPAEADRLIDEGLLVELDGGLAVFRHALVREALYRSIPWSRRRALHHDVAELLTDHGAPPAVVAEHWLDAHEPAKARPLLVAAAEALCATHAYRDAADLAHRALALWPDGDDPAGRLTVLEGLGECAERSADPRTAAEVWAEVAEGCRGTDVGRAALAHRRAANAAELAGDLSRTAAERASAAEAFEQAARPAEAAEQRLALCAQLRSAGRLSEALHESVAATGAARRAARRDLEAHALVLEGAVRAALGGGQRAVQFARAGLELAVSEQVTGLAAEAQYGLAEALEYAADYAGAVHAYESAYELCRADGLEEFAAICFVCMSPAARLMGEWDRTLTVCADVLADDGVTTMARRVAEEESGLIAVLRGERRGMRGPLRRAADFGRAQGIFGLEVGATWGLAMAADLDGDADTAVTTARRLMERCRDTEECHYALPALRWAATFLAAQGDAAGVAACHRMTADKATRNGSSKVLSALAHVGGELAAVDGDAAAARASFGRSVELLADITAPYEEAHARLRVGQLCAVLGDRAAAVPAISSAYRTARRLLARPLARRCATALAELGEPVEQRLGRLAARGMEPNGLTRREAEVLQRLAHGRTNREIAGELFLSTRTVDMHVRNVFSKLDCSSRAAAVRRAVQRGLIAVR</sequence>
<dbReference type="SMART" id="SM00421">
    <property type="entry name" value="HTH_LUXR"/>
    <property type="match status" value="1"/>
</dbReference>
<dbReference type="InterPro" id="IPR036388">
    <property type="entry name" value="WH-like_DNA-bd_sf"/>
</dbReference>
<dbReference type="Pfam" id="PF13191">
    <property type="entry name" value="AAA_16"/>
    <property type="match status" value="1"/>
</dbReference>
<comment type="caution">
    <text evidence="4">The sequence shown here is derived from an EMBL/GenBank/DDBJ whole genome shotgun (WGS) entry which is preliminary data.</text>
</comment>
<dbReference type="GO" id="GO:0004016">
    <property type="term" value="F:adenylate cyclase activity"/>
    <property type="evidence" value="ECO:0007669"/>
    <property type="project" value="TreeGrafter"/>
</dbReference>
<evidence type="ECO:0000313" key="4">
    <source>
        <dbReference type="EMBL" id="RZU31755.1"/>
    </source>
</evidence>
<dbReference type="SUPFAM" id="SSF46894">
    <property type="entry name" value="C-terminal effector domain of the bipartite response regulators"/>
    <property type="match status" value="1"/>
</dbReference>
<feature type="domain" description="HTH luxR-type" evidence="3">
    <location>
        <begin position="860"/>
        <end position="925"/>
    </location>
</feature>
<dbReference type="GO" id="GO:0005737">
    <property type="term" value="C:cytoplasm"/>
    <property type="evidence" value="ECO:0007669"/>
    <property type="project" value="TreeGrafter"/>
</dbReference>
<keyword evidence="1" id="KW-0547">Nucleotide-binding</keyword>